<accession>A0A8J3KB48</accession>
<proteinExistence type="predicted"/>
<comment type="caution">
    <text evidence="1">The sequence shown here is derived from an EMBL/GenBank/DDBJ whole genome shotgun (WGS) entry which is preliminary data.</text>
</comment>
<evidence type="ECO:0000313" key="2">
    <source>
        <dbReference type="Proteomes" id="UP000619293"/>
    </source>
</evidence>
<dbReference type="Proteomes" id="UP000619293">
    <property type="component" value="Unassembled WGS sequence"/>
</dbReference>
<evidence type="ECO:0000313" key="1">
    <source>
        <dbReference type="EMBL" id="GIF94005.1"/>
    </source>
</evidence>
<dbReference type="AlphaFoldDB" id="A0A8J3KB48"/>
<name>A0A8J3KB48_9ACTN</name>
<sequence>MVATLRRLLPSLLAWCAGAAVALMVGQYALSLVGDDAGDAATAPITLPHIPVAAGSPTPVASSPGQGRIPHSQSTYVGQTLSGHGGTIVVGCSDKLAYLLSWSPAQGFHAEHARRGPAERVSVRFEEAGREYTAAARCVDGIAQLLEQQEH</sequence>
<keyword evidence="2" id="KW-1185">Reference proteome</keyword>
<reference evidence="1 2" key="1">
    <citation type="submission" date="2021-01" db="EMBL/GenBank/DDBJ databases">
        <title>Whole genome shotgun sequence of Catellatospora chokoriensis NBRC 107358.</title>
        <authorList>
            <person name="Komaki H."/>
            <person name="Tamura T."/>
        </authorList>
    </citation>
    <scope>NUCLEOTIDE SEQUENCE [LARGE SCALE GENOMIC DNA]</scope>
    <source>
        <strain evidence="1 2">NBRC 107358</strain>
    </source>
</reference>
<protein>
    <submittedName>
        <fullName evidence="1">Uncharacterized protein</fullName>
    </submittedName>
</protein>
<dbReference type="RefSeq" id="WP_191843455.1">
    <property type="nucleotide sequence ID" value="NZ_BAAALB010000042.1"/>
</dbReference>
<organism evidence="1 2">
    <name type="scientific">Catellatospora chokoriensis</name>
    <dbReference type="NCBI Taxonomy" id="310353"/>
    <lineage>
        <taxon>Bacteria</taxon>
        <taxon>Bacillati</taxon>
        <taxon>Actinomycetota</taxon>
        <taxon>Actinomycetes</taxon>
        <taxon>Micromonosporales</taxon>
        <taxon>Micromonosporaceae</taxon>
        <taxon>Catellatospora</taxon>
    </lineage>
</organism>
<dbReference type="EMBL" id="BONG01000078">
    <property type="protein sequence ID" value="GIF94005.1"/>
    <property type="molecule type" value="Genomic_DNA"/>
</dbReference>
<gene>
    <name evidence="1" type="ORF">Cch02nite_74490</name>
</gene>